<dbReference type="HOGENOM" id="CLU_085201_0_0_1"/>
<reference evidence="2" key="2">
    <citation type="submission" date="2018-05" db="EMBL/GenBank/DDBJ databases">
        <title>OpunRS2 (Oryza punctata Reference Sequence Version 2).</title>
        <authorList>
            <person name="Zhang J."/>
            <person name="Kudrna D."/>
            <person name="Lee S."/>
            <person name="Talag J."/>
            <person name="Welchert J."/>
            <person name="Wing R.A."/>
        </authorList>
    </citation>
    <scope>NUCLEOTIDE SEQUENCE [LARGE SCALE GENOMIC DNA]</scope>
</reference>
<keyword evidence="3" id="KW-1185">Reference proteome</keyword>
<dbReference type="EnsemblPlants" id="OPUNC11G19070.1">
    <property type="protein sequence ID" value="OPUNC11G19070.1"/>
    <property type="gene ID" value="OPUNC11G19070"/>
</dbReference>
<reference evidence="2" key="1">
    <citation type="submission" date="2015-04" db="UniProtKB">
        <authorList>
            <consortium name="EnsemblPlants"/>
        </authorList>
    </citation>
    <scope>IDENTIFICATION</scope>
</reference>
<dbReference type="OMA" id="CPIHKSS"/>
<dbReference type="AlphaFoldDB" id="A0A0E0MI45"/>
<feature type="compositionally biased region" description="Polar residues" evidence="1">
    <location>
        <begin position="74"/>
        <end position="93"/>
    </location>
</feature>
<sequence>MPLVWTQVGEIVFPVYATNPVQMPLVWTQVGEIVFPVYATTPFSPSPTTSGIENNSARSIKDNPLSAVLPAQTGRGTSTTSDPAGTPEANDSQLPVEKPVPTRGVRKQRNTWCPIHKSSKHALEDCKVVLQVRAELDACKNQDIQRASPRKAVWCPIHKSSVHTLTEWNENVEDSTNRFVGVIYNSPRESFFYYGPESRKSTGSNSPREVNVIEGEREEGEVGLGGDALNQTGEPPRIPPQVPGPVRTPAQHLTTINTRCWIKPRSTQSPSRTPINM</sequence>
<dbReference type="Proteomes" id="UP000026962">
    <property type="component" value="Chromosome 11"/>
</dbReference>
<organism evidence="2">
    <name type="scientific">Oryza punctata</name>
    <name type="common">Red rice</name>
    <dbReference type="NCBI Taxonomy" id="4537"/>
    <lineage>
        <taxon>Eukaryota</taxon>
        <taxon>Viridiplantae</taxon>
        <taxon>Streptophyta</taxon>
        <taxon>Embryophyta</taxon>
        <taxon>Tracheophyta</taxon>
        <taxon>Spermatophyta</taxon>
        <taxon>Magnoliopsida</taxon>
        <taxon>Liliopsida</taxon>
        <taxon>Poales</taxon>
        <taxon>Poaceae</taxon>
        <taxon>BOP clade</taxon>
        <taxon>Oryzoideae</taxon>
        <taxon>Oryzeae</taxon>
        <taxon>Oryzinae</taxon>
        <taxon>Oryza</taxon>
    </lineage>
</organism>
<proteinExistence type="predicted"/>
<evidence type="ECO:0000313" key="3">
    <source>
        <dbReference type="Proteomes" id="UP000026962"/>
    </source>
</evidence>
<accession>A0A0E0MI45</accession>
<name>A0A0E0MI45_ORYPU</name>
<evidence type="ECO:0000313" key="2">
    <source>
        <dbReference type="EnsemblPlants" id="OPUNC11G19070.1"/>
    </source>
</evidence>
<evidence type="ECO:0000256" key="1">
    <source>
        <dbReference type="SAM" id="MobiDB-lite"/>
    </source>
</evidence>
<feature type="region of interest" description="Disordered" evidence="1">
    <location>
        <begin position="44"/>
        <end position="105"/>
    </location>
</feature>
<dbReference type="Gramene" id="OPUNC11G19070.1">
    <property type="protein sequence ID" value="OPUNC11G19070.1"/>
    <property type="gene ID" value="OPUNC11G19070"/>
</dbReference>
<protein>
    <submittedName>
        <fullName evidence="2">Uncharacterized protein</fullName>
    </submittedName>
</protein>